<keyword evidence="1" id="KW-0812">Transmembrane</keyword>
<protein>
    <submittedName>
        <fullName evidence="3">G_PROTEIN_RECEP_F1_2 domain-containing protein</fullName>
    </submittedName>
</protein>
<sequence length="96" mass="10950">MTTTVTLITSSTLVLFTVPDIITYIHPVVPTNVFYVMNMNKGIVNIFIFLITQKTLRKLLSKPKFNATERTKYISFFGGNKFLTEARTIRVKAETT</sequence>
<proteinExistence type="predicted"/>
<name>A0A1I7WLH1_HETBA</name>
<reference evidence="3" key="1">
    <citation type="submission" date="2016-11" db="UniProtKB">
        <authorList>
            <consortium name="WormBaseParasite"/>
        </authorList>
    </citation>
    <scope>IDENTIFICATION</scope>
</reference>
<keyword evidence="1" id="KW-1133">Transmembrane helix</keyword>
<dbReference type="WBParaSite" id="Hba_05974">
    <property type="protein sequence ID" value="Hba_05974"/>
    <property type="gene ID" value="Hba_05974"/>
</dbReference>
<feature type="transmembrane region" description="Helical" evidence="1">
    <location>
        <begin position="7"/>
        <end position="27"/>
    </location>
</feature>
<organism evidence="2 3">
    <name type="scientific">Heterorhabditis bacteriophora</name>
    <name type="common">Entomopathogenic nematode worm</name>
    <dbReference type="NCBI Taxonomy" id="37862"/>
    <lineage>
        <taxon>Eukaryota</taxon>
        <taxon>Metazoa</taxon>
        <taxon>Ecdysozoa</taxon>
        <taxon>Nematoda</taxon>
        <taxon>Chromadorea</taxon>
        <taxon>Rhabditida</taxon>
        <taxon>Rhabditina</taxon>
        <taxon>Rhabditomorpha</taxon>
        <taxon>Strongyloidea</taxon>
        <taxon>Heterorhabditidae</taxon>
        <taxon>Heterorhabditis</taxon>
    </lineage>
</organism>
<dbReference type="Proteomes" id="UP000095283">
    <property type="component" value="Unplaced"/>
</dbReference>
<feature type="transmembrane region" description="Helical" evidence="1">
    <location>
        <begin position="33"/>
        <end position="52"/>
    </location>
</feature>
<evidence type="ECO:0000313" key="3">
    <source>
        <dbReference type="WBParaSite" id="Hba_05974"/>
    </source>
</evidence>
<keyword evidence="2" id="KW-1185">Reference proteome</keyword>
<keyword evidence="1" id="KW-0472">Membrane</keyword>
<evidence type="ECO:0000313" key="2">
    <source>
        <dbReference type="Proteomes" id="UP000095283"/>
    </source>
</evidence>
<dbReference type="AlphaFoldDB" id="A0A1I7WLH1"/>
<evidence type="ECO:0000256" key="1">
    <source>
        <dbReference type="SAM" id="Phobius"/>
    </source>
</evidence>
<accession>A0A1I7WLH1</accession>